<evidence type="ECO:0000313" key="1">
    <source>
        <dbReference type="EMBL" id="CAB4024778.1"/>
    </source>
</evidence>
<dbReference type="Proteomes" id="UP001152795">
    <property type="component" value="Unassembled WGS sequence"/>
</dbReference>
<name>A0A6S7J309_PARCT</name>
<gene>
    <name evidence="1" type="ORF">PACLA_8A046062</name>
</gene>
<accession>A0A6S7J309</accession>
<reference evidence="1" key="1">
    <citation type="submission" date="2020-04" db="EMBL/GenBank/DDBJ databases">
        <authorList>
            <person name="Alioto T."/>
            <person name="Alioto T."/>
            <person name="Gomez Garrido J."/>
        </authorList>
    </citation>
    <scope>NUCLEOTIDE SEQUENCE</scope>
    <source>
        <strain evidence="1">A484AB</strain>
    </source>
</reference>
<keyword evidence="2" id="KW-1185">Reference proteome</keyword>
<proteinExistence type="predicted"/>
<evidence type="ECO:0000313" key="2">
    <source>
        <dbReference type="Proteomes" id="UP001152795"/>
    </source>
</evidence>
<dbReference type="OrthoDB" id="7107965at2759"/>
<dbReference type="EMBL" id="CACRXK020013232">
    <property type="protein sequence ID" value="CAB4024778.1"/>
    <property type="molecule type" value="Genomic_DNA"/>
</dbReference>
<comment type="caution">
    <text evidence="1">The sequence shown here is derived from an EMBL/GenBank/DDBJ whole genome shotgun (WGS) entry which is preliminary data.</text>
</comment>
<dbReference type="AlphaFoldDB" id="A0A6S7J309"/>
<protein>
    <submittedName>
        <fullName evidence="1">Uncharacterized protein</fullName>
    </submittedName>
</protein>
<sequence length="166" mass="18626">MASIGLKVVTIVSDLGSNFQRFISELGITPERPWFLHNGVKIFYLYDPPHIIKAIRNNLINYNFQFDGKLASWTDIEILNKDTNKDVTSLLKCLNALREDLNSILVPLKPATKKKTTEHQPIAEPFVFEESDYRELNICDDATEANAITSVAGYVAAKAILQEASV</sequence>
<organism evidence="1 2">
    <name type="scientific">Paramuricea clavata</name>
    <name type="common">Red gorgonian</name>
    <name type="synonym">Violescent sea-whip</name>
    <dbReference type="NCBI Taxonomy" id="317549"/>
    <lineage>
        <taxon>Eukaryota</taxon>
        <taxon>Metazoa</taxon>
        <taxon>Cnidaria</taxon>
        <taxon>Anthozoa</taxon>
        <taxon>Octocorallia</taxon>
        <taxon>Malacalcyonacea</taxon>
        <taxon>Plexauridae</taxon>
        <taxon>Paramuricea</taxon>
    </lineage>
</organism>